<dbReference type="Proteomes" id="UP000682733">
    <property type="component" value="Unassembled WGS sequence"/>
</dbReference>
<protein>
    <recommendedName>
        <fullName evidence="1">WWE domain-containing protein</fullName>
    </recommendedName>
</protein>
<organism evidence="3 4">
    <name type="scientific">Didymodactylos carnosus</name>
    <dbReference type="NCBI Taxonomy" id="1234261"/>
    <lineage>
        <taxon>Eukaryota</taxon>
        <taxon>Metazoa</taxon>
        <taxon>Spiralia</taxon>
        <taxon>Gnathifera</taxon>
        <taxon>Rotifera</taxon>
        <taxon>Eurotatoria</taxon>
        <taxon>Bdelloidea</taxon>
        <taxon>Philodinida</taxon>
        <taxon>Philodinidae</taxon>
        <taxon>Didymodactylos</taxon>
    </lineage>
</organism>
<dbReference type="PROSITE" id="PS50918">
    <property type="entry name" value="WWE"/>
    <property type="match status" value="1"/>
</dbReference>
<feature type="domain" description="WWE" evidence="1">
    <location>
        <begin position="1"/>
        <end position="76"/>
    </location>
</feature>
<evidence type="ECO:0000313" key="4">
    <source>
        <dbReference type="Proteomes" id="UP000682733"/>
    </source>
</evidence>
<evidence type="ECO:0000313" key="2">
    <source>
        <dbReference type="EMBL" id="CAF1082432.1"/>
    </source>
</evidence>
<dbReference type="InterPro" id="IPR004170">
    <property type="entry name" value="WWE_dom"/>
</dbReference>
<name>A0A8S2KK76_9BILA</name>
<proteinExistence type="predicted"/>
<dbReference type="InterPro" id="IPR037197">
    <property type="entry name" value="WWE_dom_sf"/>
</dbReference>
<evidence type="ECO:0000313" key="3">
    <source>
        <dbReference type="EMBL" id="CAF3845188.1"/>
    </source>
</evidence>
<evidence type="ECO:0000259" key="1">
    <source>
        <dbReference type="PROSITE" id="PS50918"/>
    </source>
</evidence>
<dbReference type="Gene3D" id="3.30.720.50">
    <property type="match status" value="1"/>
</dbReference>
<reference evidence="3" key="1">
    <citation type="submission" date="2021-02" db="EMBL/GenBank/DDBJ databases">
        <authorList>
            <person name="Nowell W R."/>
        </authorList>
    </citation>
    <scope>NUCLEOTIDE SEQUENCE</scope>
</reference>
<accession>A0A8S2KK76</accession>
<gene>
    <name evidence="2" type="ORF">OVA965_LOCUS18427</name>
    <name evidence="3" type="ORF">TMI583_LOCUS18436</name>
</gene>
<dbReference type="EMBL" id="CAJNOK010009152">
    <property type="protein sequence ID" value="CAF1082432.1"/>
    <property type="molecule type" value="Genomic_DNA"/>
</dbReference>
<dbReference type="Proteomes" id="UP000677228">
    <property type="component" value="Unassembled WGS sequence"/>
</dbReference>
<sequence>MWTLANRQKSIRPYNDIMNELLEKLYEHWKLHDGPAEIETPLLTHYLDDISQTYKINYQKNRQTNTNTFYQRTINRRTMSKPPDNQNWFYCNEYDNWMRYELLVENKID</sequence>
<dbReference type="SUPFAM" id="SSF117839">
    <property type="entry name" value="WWE domain"/>
    <property type="match status" value="1"/>
</dbReference>
<dbReference type="EMBL" id="CAJOBA010009167">
    <property type="protein sequence ID" value="CAF3845188.1"/>
    <property type="molecule type" value="Genomic_DNA"/>
</dbReference>
<dbReference type="AlphaFoldDB" id="A0A8S2KK76"/>
<comment type="caution">
    <text evidence="3">The sequence shown here is derived from an EMBL/GenBank/DDBJ whole genome shotgun (WGS) entry which is preliminary data.</text>
</comment>